<sequence>MREGKDLVKVVDVGGNREEEVMLEEEDWVKVEETGTEEEAGGWGWGEVGAGEGVVTEVVDVVVLEEMAVEVVVLEEVVVGEVV</sequence>
<name>A0AAE0LHR0_9CHLO</name>
<organism evidence="1 2">
    <name type="scientific">Cymbomonas tetramitiformis</name>
    <dbReference type="NCBI Taxonomy" id="36881"/>
    <lineage>
        <taxon>Eukaryota</taxon>
        <taxon>Viridiplantae</taxon>
        <taxon>Chlorophyta</taxon>
        <taxon>Pyramimonadophyceae</taxon>
        <taxon>Pyramimonadales</taxon>
        <taxon>Pyramimonadaceae</taxon>
        <taxon>Cymbomonas</taxon>
    </lineage>
</organism>
<accession>A0AAE0LHR0</accession>
<gene>
    <name evidence="1" type="ORF">CYMTET_6794</name>
</gene>
<dbReference type="AlphaFoldDB" id="A0AAE0LHR0"/>
<comment type="caution">
    <text evidence="1">The sequence shown here is derived from an EMBL/GenBank/DDBJ whole genome shotgun (WGS) entry which is preliminary data.</text>
</comment>
<evidence type="ECO:0000313" key="1">
    <source>
        <dbReference type="EMBL" id="KAK3285617.1"/>
    </source>
</evidence>
<reference evidence="1 2" key="1">
    <citation type="journal article" date="2015" name="Genome Biol. Evol.">
        <title>Comparative Genomics of a Bacterivorous Green Alga Reveals Evolutionary Causalities and Consequences of Phago-Mixotrophic Mode of Nutrition.</title>
        <authorList>
            <person name="Burns J.A."/>
            <person name="Paasch A."/>
            <person name="Narechania A."/>
            <person name="Kim E."/>
        </authorList>
    </citation>
    <scope>NUCLEOTIDE SEQUENCE [LARGE SCALE GENOMIC DNA]</scope>
    <source>
        <strain evidence="1 2">PLY_AMNH</strain>
    </source>
</reference>
<proteinExistence type="predicted"/>
<dbReference type="Proteomes" id="UP001190700">
    <property type="component" value="Unassembled WGS sequence"/>
</dbReference>
<dbReference type="EMBL" id="LGRX02001739">
    <property type="protein sequence ID" value="KAK3285617.1"/>
    <property type="molecule type" value="Genomic_DNA"/>
</dbReference>
<protein>
    <submittedName>
        <fullName evidence="1">Uncharacterized protein</fullName>
    </submittedName>
</protein>
<evidence type="ECO:0000313" key="2">
    <source>
        <dbReference type="Proteomes" id="UP001190700"/>
    </source>
</evidence>
<keyword evidence="2" id="KW-1185">Reference proteome</keyword>